<gene>
    <name evidence="3" type="ordered locus">Caci_1139</name>
</gene>
<proteinExistence type="predicted"/>
<dbReference type="PANTHER" id="PTHR11014:SF63">
    <property type="entry name" value="METALLOPEPTIDASE, PUTATIVE (AFU_ORTHOLOGUE AFUA_6G09600)-RELATED"/>
    <property type="match status" value="1"/>
</dbReference>
<dbReference type="PANTHER" id="PTHR11014">
    <property type="entry name" value="PEPTIDASE M20 FAMILY MEMBER"/>
    <property type="match status" value="1"/>
</dbReference>
<dbReference type="InterPro" id="IPR017439">
    <property type="entry name" value="Amidohydrolase"/>
</dbReference>
<keyword evidence="4" id="KW-1185">Reference proteome</keyword>
<feature type="domain" description="Peptidase M20 dimerisation" evidence="2">
    <location>
        <begin position="221"/>
        <end position="316"/>
    </location>
</feature>
<dbReference type="NCBIfam" id="TIGR01891">
    <property type="entry name" value="amidohydrolases"/>
    <property type="match status" value="1"/>
</dbReference>
<dbReference type="EMBL" id="CP001700">
    <property type="protein sequence ID" value="ACU70065.1"/>
    <property type="molecule type" value="Genomic_DNA"/>
</dbReference>
<dbReference type="eggNOG" id="COG1473">
    <property type="taxonomic scope" value="Bacteria"/>
</dbReference>
<reference evidence="3 4" key="1">
    <citation type="journal article" date="2009" name="Stand. Genomic Sci.">
        <title>Complete genome sequence of Catenulispora acidiphila type strain (ID 139908).</title>
        <authorList>
            <person name="Copeland A."/>
            <person name="Lapidus A."/>
            <person name="Glavina Del Rio T."/>
            <person name="Nolan M."/>
            <person name="Lucas S."/>
            <person name="Chen F."/>
            <person name="Tice H."/>
            <person name="Cheng J.F."/>
            <person name="Bruce D."/>
            <person name="Goodwin L."/>
            <person name="Pitluck S."/>
            <person name="Mikhailova N."/>
            <person name="Pati A."/>
            <person name="Ivanova N."/>
            <person name="Mavromatis K."/>
            <person name="Chen A."/>
            <person name="Palaniappan K."/>
            <person name="Chain P."/>
            <person name="Land M."/>
            <person name="Hauser L."/>
            <person name="Chang Y.J."/>
            <person name="Jeffries C.D."/>
            <person name="Chertkov O."/>
            <person name="Brettin T."/>
            <person name="Detter J.C."/>
            <person name="Han C."/>
            <person name="Ali Z."/>
            <person name="Tindall B.J."/>
            <person name="Goker M."/>
            <person name="Bristow J."/>
            <person name="Eisen J.A."/>
            <person name="Markowitz V."/>
            <person name="Hugenholtz P."/>
            <person name="Kyrpides N.C."/>
            <person name="Klenk H.P."/>
        </authorList>
    </citation>
    <scope>NUCLEOTIDE SEQUENCE [LARGE SCALE GENOMIC DNA]</scope>
    <source>
        <strain evidence="4">DSM 44928 / JCM 14897 / NBRC 102108 / NRRL B-24433 / ID139908</strain>
    </source>
</reference>
<dbReference type="Gene3D" id="3.30.70.360">
    <property type="match status" value="1"/>
</dbReference>
<dbReference type="EC" id="3.5.1.32" evidence="3"/>
<dbReference type="GO" id="GO:0050118">
    <property type="term" value="F:N-acetyldiaminopimelate deacetylase activity"/>
    <property type="evidence" value="ECO:0007669"/>
    <property type="project" value="UniProtKB-ARBA"/>
</dbReference>
<dbReference type="GO" id="GO:0047980">
    <property type="term" value="F:hippurate hydrolase activity"/>
    <property type="evidence" value="ECO:0007669"/>
    <property type="project" value="UniProtKB-EC"/>
</dbReference>
<dbReference type="Pfam" id="PF01546">
    <property type="entry name" value="Peptidase_M20"/>
    <property type="match status" value="1"/>
</dbReference>
<dbReference type="InterPro" id="IPR036264">
    <property type="entry name" value="Bact_exopeptidase_dim_dom"/>
</dbReference>
<dbReference type="Pfam" id="PF07687">
    <property type="entry name" value="M20_dimer"/>
    <property type="match status" value="1"/>
</dbReference>
<evidence type="ECO:0000313" key="3">
    <source>
        <dbReference type="EMBL" id="ACU70065.1"/>
    </source>
</evidence>
<dbReference type="Proteomes" id="UP000000851">
    <property type="component" value="Chromosome"/>
</dbReference>
<dbReference type="STRING" id="479433.Caci_1139"/>
<dbReference type="SUPFAM" id="SSF53187">
    <property type="entry name" value="Zn-dependent exopeptidases"/>
    <property type="match status" value="1"/>
</dbReference>
<evidence type="ECO:0000313" key="4">
    <source>
        <dbReference type="Proteomes" id="UP000000851"/>
    </source>
</evidence>
<dbReference type="KEGG" id="cai:Caci_1139"/>
<protein>
    <submittedName>
        <fullName evidence="3">Amidohydrolase</fullName>
        <ecNumber evidence="3">3.5.1.32</ecNumber>
    </submittedName>
</protein>
<dbReference type="Gene3D" id="3.40.630.10">
    <property type="entry name" value="Zn peptidases"/>
    <property type="match status" value="1"/>
</dbReference>
<dbReference type="InParanoid" id="C7Q5W8"/>
<keyword evidence="1 3" id="KW-0378">Hydrolase</keyword>
<accession>C7Q5W8</accession>
<evidence type="ECO:0000256" key="1">
    <source>
        <dbReference type="ARBA" id="ARBA00022801"/>
    </source>
</evidence>
<dbReference type="InterPro" id="IPR011650">
    <property type="entry name" value="Peptidase_M20_dimer"/>
</dbReference>
<sequence length="450" mass="46580">MTESAATAVQTGKAAAADLMRGLEDVLPGLRDIYKDLHAHPELSFQEVRTAGIVAEHLRASGWDVTEGLGGPEGVSGTGVVGVMRGGLNGAAEGPVILLRADMDALPVREETGLPYASTAIATEADGTEVPVMHACGHDVHVTCLLGATDLLAANRDAWGGTVVAVFQPAEEVGGAPHLIEDGFLERFPRPEVCLGQHVGPAPAGLVGTRPGAVMSACDTLRVRVFGRGGHGSMPEATIDPVVIAAAIVMRLQTIVSREIAASRSAVVTVGFLHAGTRANVIADEAELGVTVRTTTPAVRDKVLAAITRVVNAEAAASGAERMPEITPLDELPLLVNDQAATEVVLDAFRRLLGADRVFVLPSTLTGSEDFGHFGSVLGVPSVFWHFGGLDLADFSEQDILSLLEDGVPATLPSNHSPKFAPAIDPTLEVGVRLMLGAASAWLAGTAAAE</sequence>
<dbReference type="AlphaFoldDB" id="C7Q5W8"/>
<dbReference type="InterPro" id="IPR002933">
    <property type="entry name" value="Peptidase_M20"/>
</dbReference>
<dbReference type="GO" id="GO:0019877">
    <property type="term" value="P:diaminopimelate biosynthetic process"/>
    <property type="evidence" value="ECO:0007669"/>
    <property type="project" value="UniProtKB-ARBA"/>
</dbReference>
<dbReference type="OrthoDB" id="9777385at2"/>
<dbReference type="SUPFAM" id="SSF55031">
    <property type="entry name" value="Bacterial exopeptidase dimerisation domain"/>
    <property type="match status" value="1"/>
</dbReference>
<name>C7Q5W8_CATAD</name>
<dbReference type="FunFam" id="3.30.70.360:FF:000001">
    <property type="entry name" value="N-acetyldiaminopimelate deacetylase"/>
    <property type="match status" value="1"/>
</dbReference>
<dbReference type="RefSeq" id="WP_012785359.1">
    <property type="nucleotide sequence ID" value="NC_013131.1"/>
</dbReference>
<organism evidence="3 4">
    <name type="scientific">Catenulispora acidiphila (strain DSM 44928 / JCM 14897 / NBRC 102108 / NRRL B-24433 / ID139908)</name>
    <dbReference type="NCBI Taxonomy" id="479433"/>
    <lineage>
        <taxon>Bacteria</taxon>
        <taxon>Bacillati</taxon>
        <taxon>Actinomycetota</taxon>
        <taxon>Actinomycetes</taxon>
        <taxon>Catenulisporales</taxon>
        <taxon>Catenulisporaceae</taxon>
        <taxon>Catenulispora</taxon>
    </lineage>
</organism>
<evidence type="ECO:0000259" key="2">
    <source>
        <dbReference type="Pfam" id="PF07687"/>
    </source>
</evidence>
<dbReference type="HOGENOM" id="CLU_023257_6_0_11"/>